<dbReference type="InterPro" id="IPR006696">
    <property type="entry name" value="DUF423"/>
</dbReference>
<dbReference type="OrthoDB" id="269173at2759"/>
<keyword evidence="3 6" id="KW-1133">Transmembrane helix</keyword>
<dbReference type="AlphaFoldDB" id="A0A811MT27"/>
<evidence type="ECO:0000256" key="2">
    <source>
        <dbReference type="ARBA" id="ARBA00022692"/>
    </source>
</evidence>
<dbReference type="PANTHER" id="PTHR43461:SF1">
    <property type="entry name" value="TRANSMEMBRANE PROTEIN 256"/>
    <property type="match status" value="1"/>
</dbReference>
<evidence type="ECO:0000256" key="3">
    <source>
        <dbReference type="ARBA" id="ARBA00022989"/>
    </source>
</evidence>
<evidence type="ECO:0000256" key="4">
    <source>
        <dbReference type="ARBA" id="ARBA00023136"/>
    </source>
</evidence>
<comment type="subcellular location">
    <subcellularLocation>
        <location evidence="1">Membrane</location>
        <topology evidence="1">Multi-pass membrane protein</topology>
    </subcellularLocation>
</comment>
<feature type="region of interest" description="Disordered" evidence="5">
    <location>
        <begin position="1"/>
        <end position="47"/>
    </location>
</feature>
<dbReference type="Pfam" id="PF04241">
    <property type="entry name" value="DUF423"/>
    <property type="match status" value="1"/>
</dbReference>
<dbReference type="EMBL" id="CAJGYO010000002">
    <property type="protein sequence ID" value="CAD6214540.1"/>
    <property type="molecule type" value="Genomic_DNA"/>
</dbReference>
<keyword evidence="4 6" id="KW-0472">Membrane</keyword>
<reference evidence="7" key="1">
    <citation type="submission" date="2020-10" db="EMBL/GenBank/DDBJ databases">
        <authorList>
            <person name="Han B."/>
            <person name="Lu T."/>
            <person name="Zhao Q."/>
            <person name="Huang X."/>
            <person name="Zhao Y."/>
        </authorList>
    </citation>
    <scope>NUCLEOTIDE SEQUENCE</scope>
</reference>
<evidence type="ECO:0000256" key="5">
    <source>
        <dbReference type="SAM" id="MobiDB-lite"/>
    </source>
</evidence>
<dbReference type="PANTHER" id="PTHR43461">
    <property type="entry name" value="TRANSMEMBRANE PROTEIN 256"/>
    <property type="match status" value="1"/>
</dbReference>
<feature type="transmembrane region" description="Helical" evidence="6">
    <location>
        <begin position="129"/>
        <end position="147"/>
    </location>
</feature>
<keyword evidence="8" id="KW-1185">Reference proteome</keyword>
<evidence type="ECO:0000256" key="6">
    <source>
        <dbReference type="SAM" id="Phobius"/>
    </source>
</evidence>
<evidence type="ECO:0000313" key="8">
    <source>
        <dbReference type="Proteomes" id="UP000604825"/>
    </source>
</evidence>
<keyword evidence="2 6" id="KW-0812">Transmembrane</keyword>
<accession>A0A811MT27</accession>
<proteinExistence type="predicted"/>
<comment type="caution">
    <text evidence="7">The sequence shown here is derived from an EMBL/GenBank/DDBJ whole genome shotgun (WGS) entry which is preliminary data.</text>
</comment>
<dbReference type="GO" id="GO:0016020">
    <property type="term" value="C:membrane"/>
    <property type="evidence" value="ECO:0007669"/>
    <property type="project" value="UniProtKB-SubCell"/>
</dbReference>
<dbReference type="Proteomes" id="UP000604825">
    <property type="component" value="Unassembled WGS sequence"/>
</dbReference>
<name>A0A811MT27_9POAL</name>
<gene>
    <name evidence="7" type="ORF">NCGR_LOCUS9951</name>
</gene>
<evidence type="ECO:0000256" key="1">
    <source>
        <dbReference type="ARBA" id="ARBA00004141"/>
    </source>
</evidence>
<organism evidence="7 8">
    <name type="scientific">Miscanthus lutarioriparius</name>
    <dbReference type="NCBI Taxonomy" id="422564"/>
    <lineage>
        <taxon>Eukaryota</taxon>
        <taxon>Viridiplantae</taxon>
        <taxon>Streptophyta</taxon>
        <taxon>Embryophyta</taxon>
        <taxon>Tracheophyta</taxon>
        <taxon>Spermatophyta</taxon>
        <taxon>Magnoliopsida</taxon>
        <taxon>Liliopsida</taxon>
        <taxon>Poales</taxon>
        <taxon>Poaceae</taxon>
        <taxon>PACMAD clade</taxon>
        <taxon>Panicoideae</taxon>
        <taxon>Andropogonodae</taxon>
        <taxon>Andropogoneae</taxon>
        <taxon>Saccharinae</taxon>
        <taxon>Miscanthus</taxon>
    </lineage>
</organism>
<evidence type="ECO:0000313" key="7">
    <source>
        <dbReference type="EMBL" id="CAD6214540.1"/>
    </source>
</evidence>
<feature type="transmembrane region" description="Helical" evidence="6">
    <location>
        <begin position="102"/>
        <end position="122"/>
    </location>
</feature>
<sequence>MTGLPTASADEQGEEKNAEADSSSSKSKEAEEANEREEEDGGADGSDAVAQGVAALGLGTYGAHMFRPKNPAYKEVWHTASLYHLVHTAALLGVPITKRPNVFGGLLTAGIVLFSGTCYTVAYLEDRKLSSPAPLGGFAFIAAWASLLF</sequence>
<protein>
    <submittedName>
        <fullName evidence="7">Uncharacterized protein</fullName>
    </submittedName>
</protein>